<evidence type="ECO:0000256" key="12">
    <source>
        <dbReference type="PIRNR" id="PIRNR000368"/>
    </source>
</evidence>
<sequence length="170" mass="18347">MMDSCIRIAGIIGESIVDGPGIRLVVFAQGCPHHCPGCHNPETHAYEGGKSVAIAEILQRLAMNPLLDGITLSGGEPFAQAAGFALLAQSARQRGFHVMTYSGYTYEELTASSEQNPAWALLLEQTDLLVDGPFQLAERNLLLPFRGSENQRVIDVQESLRQGKVVLASV</sequence>
<dbReference type="PANTHER" id="PTHR30352">
    <property type="entry name" value="PYRUVATE FORMATE-LYASE-ACTIVATING ENZYME"/>
    <property type="match status" value="1"/>
</dbReference>
<dbReference type="PANTHER" id="PTHR30352:SF2">
    <property type="entry name" value="ANAEROBIC RIBONUCLEOSIDE-TRIPHOSPHATE REDUCTASE-ACTIVATING PROTEIN"/>
    <property type="match status" value="1"/>
</dbReference>
<dbReference type="EMBL" id="LK996017">
    <property type="protein sequence ID" value="CDX00391.1"/>
    <property type="molecule type" value="Genomic_DNA"/>
</dbReference>
<protein>
    <recommendedName>
        <fullName evidence="4 12">Anaerobic ribonucleoside-triphosphate reductase-activating protein</fullName>
        <ecNumber evidence="12">1.97.1.-</ecNumber>
    </recommendedName>
</protein>
<dbReference type="GO" id="GO:0004748">
    <property type="term" value="F:ribonucleoside-diphosphate reductase activity, thioredoxin disulfide as acceptor"/>
    <property type="evidence" value="ECO:0007669"/>
    <property type="project" value="TreeGrafter"/>
</dbReference>
<evidence type="ECO:0000256" key="4">
    <source>
        <dbReference type="ARBA" id="ARBA00014281"/>
    </source>
</evidence>
<dbReference type="OrthoDB" id="9782387at2"/>
<dbReference type="NCBIfam" id="TIGR02491">
    <property type="entry name" value="NrdG"/>
    <property type="match status" value="1"/>
</dbReference>
<dbReference type="InterPro" id="IPR034457">
    <property type="entry name" value="Organic_radical-activating"/>
</dbReference>
<dbReference type="EMBL" id="LOCK01000021">
    <property type="protein sequence ID" value="KTE91676.1"/>
    <property type="molecule type" value="Genomic_DNA"/>
</dbReference>
<dbReference type="SFLD" id="SFLDF00299">
    <property type="entry name" value="anaerobic_ribonucleoside-triph"/>
    <property type="match status" value="1"/>
</dbReference>
<proteinExistence type="inferred from homology"/>
<dbReference type="Proteomes" id="UP000054623">
    <property type="component" value="Unassembled WGS sequence"/>
</dbReference>
<comment type="function">
    <text evidence="2 12">Activation of anaerobic ribonucleoside-triphosphate reductase under anaerobic conditions by generation of an organic free radical, using S-adenosylmethionine and reduced flavodoxin as cosubstrates to produce 5'-deoxy-adenosine.</text>
</comment>
<organism evidence="13">
    <name type="scientific">Desulfitobacterium hafniense</name>
    <name type="common">Desulfitobacterium frappieri</name>
    <dbReference type="NCBI Taxonomy" id="49338"/>
    <lineage>
        <taxon>Bacteria</taxon>
        <taxon>Bacillati</taxon>
        <taxon>Bacillota</taxon>
        <taxon>Clostridia</taxon>
        <taxon>Eubacteriales</taxon>
        <taxon>Desulfitobacteriaceae</taxon>
        <taxon>Desulfitobacterium</taxon>
    </lineage>
</organism>
<comment type="catalytic activity">
    <reaction evidence="11">
        <text>glycyl-[protein] + reduced [flavodoxin] + S-adenosyl-L-methionine = glycin-2-yl radical-[protein] + semiquinone [flavodoxin] + 5'-deoxyadenosine + L-methionine + H(+)</text>
        <dbReference type="Rhea" id="RHEA:61976"/>
        <dbReference type="Rhea" id="RHEA-COMP:10622"/>
        <dbReference type="Rhea" id="RHEA-COMP:14480"/>
        <dbReference type="Rhea" id="RHEA-COMP:15993"/>
        <dbReference type="Rhea" id="RHEA-COMP:15994"/>
        <dbReference type="ChEBI" id="CHEBI:15378"/>
        <dbReference type="ChEBI" id="CHEBI:17319"/>
        <dbReference type="ChEBI" id="CHEBI:29947"/>
        <dbReference type="ChEBI" id="CHEBI:32722"/>
        <dbReference type="ChEBI" id="CHEBI:57618"/>
        <dbReference type="ChEBI" id="CHEBI:57844"/>
        <dbReference type="ChEBI" id="CHEBI:59789"/>
        <dbReference type="ChEBI" id="CHEBI:140311"/>
    </reaction>
</comment>
<reference evidence="13" key="1">
    <citation type="submission" date="2014-07" db="EMBL/GenBank/DDBJ databases">
        <authorList>
            <person name="Hornung V.Bastian."/>
        </authorList>
    </citation>
    <scope>NUCLEOTIDE SEQUENCE</scope>
    <source>
        <strain evidence="13">PCE-S</strain>
    </source>
</reference>
<evidence type="ECO:0000256" key="6">
    <source>
        <dbReference type="ARBA" id="ARBA00022691"/>
    </source>
</evidence>
<dbReference type="GO" id="GO:0051539">
    <property type="term" value="F:4 iron, 4 sulfur cluster binding"/>
    <property type="evidence" value="ECO:0007669"/>
    <property type="project" value="UniProtKB-KW"/>
</dbReference>
<dbReference type="AlphaFoldDB" id="A0A098AXP7"/>
<dbReference type="RefSeq" id="WP_005810328.1">
    <property type="nucleotide sequence ID" value="NZ_CABKQQ010000025.1"/>
</dbReference>
<reference evidence="14 15" key="2">
    <citation type="submission" date="2015-12" db="EMBL/GenBank/DDBJ databases">
        <title>Draft Genome Sequence of Desulfitobacterium hafniense Strain DH, a Sulfate-reducing Bacterium Isolated from Paddy Soils.</title>
        <authorList>
            <person name="Bao P."/>
            <person name="Zhang X."/>
            <person name="Li G."/>
        </authorList>
    </citation>
    <scope>NUCLEOTIDE SEQUENCE [LARGE SCALE GENOMIC DNA]</scope>
    <source>
        <strain evidence="14 15">DH</strain>
    </source>
</reference>
<evidence type="ECO:0000256" key="7">
    <source>
        <dbReference type="ARBA" id="ARBA00022723"/>
    </source>
</evidence>
<evidence type="ECO:0000256" key="9">
    <source>
        <dbReference type="ARBA" id="ARBA00023004"/>
    </source>
</evidence>
<dbReference type="InterPro" id="IPR001989">
    <property type="entry name" value="Radical_activat_CS"/>
</dbReference>
<dbReference type="InterPro" id="IPR058240">
    <property type="entry name" value="rSAM_sf"/>
</dbReference>
<evidence type="ECO:0000313" key="15">
    <source>
        <dbReference type="Proteomes" id="UP000054623"/>
    </source>
</evidence>
<dbReference type="CDD" id="cd01335">
    <property type="entry name" value="Radical_SAM"/>
    <property type="match status" value="1"/>
</dbReference>
<evidence type="ECO:0000256" key="10">
    <source>
        <dbReference type="ARBA" id="ARBA00023014"/>
    </source>
</evidence>
<dbReference type="SFLD" id="SFLDS00029">
    <property type="entry name" value="Radical_SAM"/>
    <property type="match status" value="1"/>
</dbReference>
<dbReference type="EC" id="1.97.1.-" evidence="12"/>
<evidence type="ECO:0000256" key="1">
    <source>
        <dbReference type="ARBA" id="ARBA00001966"/>
    </source>
</evidence>
<keyword evidence="7" id="KW-0479">Metal-binding</keyword>
<evidence type="ECO:0000256" key="3">
    <source>
        <dbReference type="ARBA" id="ARBA00009777"/>
    </source>
</evidence>
<keyword evidence="6" id="KW-0949">S-adenosyl-L-methionine</keyword>
<gene>
    <name evidence="14" type="ORF">AT727_21405</name>
    <name evidence="13" type="ORF">DPCES_0504</name>
</gene>
<dbReference type="SUPFAM" id="SSF102114">
    <property type="entry name" value="Radical SAM enzymes"/>
    <property type="match status" value="1"/>
</dbReference>
<dbReference type="InterPro" id="IPR007197">
    <property type="entry name" value="rSAM"/>
</dbReference>
<evidence type="ECO:0000313" key="14">
    <source>
        <dbReference type="EMBL" id="KTE91676.1"/>
    </source>
</evidence>
<dbReference type="Gene3D" id="3.20.20.70">
    <property type="entry name" value="Aldolase class I"/>
    <property type="match status" value="1"/>
</dbReference>
<dbReference type="PIRSF" id="PIRSF000368">
    <property type="entry name" value="NrdG"/>
    <property type="match status" value="1"/>
</dbReference>
<comment type="similarity">
    <text evidence="3 12">Belongs to the organic radical-activating enzymes family.</text>
</comment>
<evidence type="ECO:0000256" key="2">
    <source>
        <dbReference type="ARBA" id="ARBA00003852"/>
    </source>
</evidence>
<dbReference type="InterPro" id="IPR012837">
    <property type="entry name" value="NrdG"/>
</dbReference>
<dbReference type="SFLD" id="SFLDG01063">
    <property type="entry name" value="activating_enzymes__group_1"/>
    <property type="match status" value="1"/>
</dbReference>
<comment type="cofactor">
    <cofactor evidence="1">
        <name>[4Fe-4S] cluster</name>
        <dbReference type="ChEBI" id="CHEBI:49883"/>
    </cofactor>
</comment>
<keyword evidence="10" id="KW-0411">Iron-sulfur</keyword>
<name>A0A098AXP7_DESHA</name>
<dbReference type="SFLD" id="SFLDG01066">
    <property type="entry name" value="organic_radical-activating_enz"/>
    <property type="match status" value="1"/>
</dbReference>
<keyword evidence="9" id="KW-0408">Iron</keyword>
<dbReference type="GO" id="GO:0043365">
    <property type="term" value="F:[formate-C-acetyltransferase]-activating enzyme activity"/>
    <property type="evidence" value="ECO:0007669"/>
    <property type="project" value="InterPro"/>
</dbReference>
<accession>A0A098AXP7</accession>
<dbReference type="InterPro" id="IPR013785">
    <property type="entry name" value="Aldolase_TIM"/>
</dbReference>
<dbReference type="OMA" id="NDTRIPR"/>
<evidence type="ECO:0000256" key="8">
    <source>
        <dbReference type="ARBA" id="ARBA00023002"/>
    </source>
</evidence>
<keyword evidence="8 12" id="KW-0560">Oxidoreductase</keyword>
<evidence type="ECO:0000256" key="11">
    <source>
        <dbReference type="ARBA" id="ARBA00047365"/>
    </source>
</evidence>
<dbReference type="PATRIC" id="fig|49338.4.peg.536"/>
<dbReference type="GO" id="GO:0046872">
    <property type="term" value="F:metal ion binding"/>
    <property type="evidence" value="ECO:0007669"/>
    <property type="project" value="UniProtKB-KW"/>
</dbReference>
<evidence type="ECO:0000313" key="13">
    <source>
        <dbReference type="EMBL" id="CDX00391.1"/>
    </source>
</evidence>
<dbReference type="PROSITE" id="PS01087">
    <property type="entry name" value="RADICAL_ACTIVATING"/>
    <property type="match status" value="1"/>
</dbReference>
<evidence type="ECO:0000256" key="5">
    <source>
        <dbReference type="ARBA" id="ARBA00022485"/>
    </source>
</evidence>
<dbReference type="Pfam" id="PF13353">
    <property type="entry name" value="Fer4_12"/>
    <property type="match status" value="1"/>
</dbReference>
<keyword evidence="5" id="KW-0004">4Fe-4S</keyword>